<evidence type="ECO:0000313" key="2">
    <source>
        <dbReference type="EMBL" id="OAA60686.1"/>
    </source>
</evidence>
<dbReference type="RefSeq" id="XP_018703357.1">
    <property type="nucleotide sequence ID" value="XM_018849330.1"/>
</dbReference>
<keyword evidence="1" id="KW-0472">Membrane</keyword>
<feature type="transmembrane region" description="Helical" evidence="1">
    <location>
        <begin position="297"/>
        <end position="316"/>
    </location>
</feature>
<dbReference type="OrthoDB" id="5324651at2759"/>
<sequence length="317" mass="35915">MRRLFSPPEQLHNNIFRPPSKVLKEVLKAALMPPYRVLKTALMPPYKVLKTTLMPHLAILHRLTKRYTYPPRPECHFPLSIICSQRSPLELEAACFEFARAKMPAVLEKNDWTCAEATELNLIARALGKYQKPLPGVARLPRGVTAGKVLRAMENIRHAAVHREYLKAKDLWAMLRDGESLLILLKNEGRLASMKSLREEVTKYILKLKEDETDVKESIATAHNFAAVQIARLKQQEAEAVAQAEARRAAFRCSYGEQITALVANFHVKGATQIRQPSFEAAAAAFLLFFARFMRSAFMLVFDILCRLYAVLAGIFL</sequence>
<keyword evidence="1" id="KW-0812">Transmembrane</keyword>
<dbReference type="STRING" id="1081104.A0A167TK75"/>
<keyword evidence="3" id="KW-1185">Reference proteome</keyword>
<protein>
    <submittedName>
        <fullName evidence="2">Uncharacterized protein</fullName>
    </submittedName>
</protein>
<dbReference type="GeneID" id="30022017"/>
<evidence type="ECO:0000256" key="1">
    <source>
        <dbReference type="SAM" id="Phobius"/>
    </source>
</evidence>
<name>A0A167TK75_CORFA</name>
<dbReference type="AlphaFoldDB" id="A0A167TK75"/>
<dbReference type="EMBL" id="AZHB01000014">
    <property type="protein sequence ID" value="OAA60686.1"/>
    <property type="molecule type" value="Genomic_DNA"/>
</dbReference>
<accession>A0A167TK75</accession>
<dbReference type="Proteomes" id="UP000076744">
    <property type="component" value="Unassembled WGS sequence"/>
</dbReference>
<keyword evidence="1" id="KW-1133">Transmembrane helix</keyword>
<evidence type="ECO:0000313" key="3">
    <source>
        <dbReference type="Proteomes" id="UP000076744"/>
    </source>
</evidence>
<gene>
    <name evidence="2" type="ORF">ISF_05725</name>
</gene>
<reference evidence="2 3" key="1">
    <citation type="journal article" date="2016" name="Genome Biol. Evol.">
        <title>Divergent and convergent evolution of fungal pathogenicity.</title>
        <authorList>
            <person name="Shang Y."/>
            <person name="Xiao G."/>
            <person name="Zheng P."/>
            <person name="Cen K."/>
            <person name="Zhan S."/>
            <person name="Wang C."/>
        </authorList>
    </citation>
    <scope>NUCLEOTIDE SEQUENCE [LARGE SCALE GENOMIC DNA]</scope>
    <source>
        <strain evidence="2 3">ARSEF 2679</strain>
    </source>
</reference>
<comment type="caution">
    <text evidence="2">The sequence shown here is derived from an EMBL/GenBank/DDBJ whole genome shotgun (WGS) entry which is preliminary data.</text>
</comment>
<organism evidence="2 3">
    <name type="scientific">Cordyceps fumosorosea (strain ARSEF 2679)</name>
    <name type="common">Isaria fumosorosea</name>
    <dbReference type="NCBI Taxonomy" id="1081104"/>
    <lineage>
        <taxon>Eukaryota</taxon>
        <taxon>Fungi</taxon>
        <taxon>Dikarya</taxon>
        <taxon>Ascomycota</taxon>
        <taxon>Pezizomycotina</taxon>
        <taxon>Sordariomycetes</taxon>
        <taxon>Hypocreomycetidae</taxon>
        <taxon>Hypocreales</taxon>
        <taxon>Cordycipitaceae</taxon>
        <taxon>Cordyceps</taxon>
    </lineage>
</organism>
<proteinExistence type="predicted"/>